<dbReference type="SUPFAM" id="SSF54928">
    <property type="entry name" value="RNA-binding domain, RBD"/>
    <property type="match status" value="1"/>
</dbReference>
<dbReference type="CTD" id="35305"/>
<dbReference type="PANTHER" id="PTHR22792">
    <property type="entry name" value="LUPUS LA PROTEIN-RELATED"/>
    <property type="match status" value="1"/>
</dbReference>
<sequence>MTNGVETEKQEVKLSLEQLREKIIYQVEFYFGDYNLPKDKFLLQKIKENEGWIEMDTLLTFNRLKSLTTDKAVISDALKASDHGIVEVSEDNLKIRRNPSKPLPESFKQAFVDRTVYVKGFPKDTTLDQLIDFFRPYGSGCVKMRRFSFNRQFKGSVFVLMESEDAAKKLRDTKELKYQDQELILMMAQEHADKKAAEKKDGGKKRKSDETADGNDNDELKEMARVEEMYQKMDKKPGVFLHLTGFPSGNEVTFQDIKTLFTDAGFKVGFVEFTKGNEEAMVRFEEDNGAKSAAEKLIKNGNLTIKEISLNAKVLEGDEETTQYRKQAELKATRFQSDRNNRKRAGQHRQQGYRGSGVKRNRGGRGDRDGRRSINSIETTTASSDEPSEKRGKTTIDPTDTTTTLTSAAPEASASQADKPSDSSNEAAIPNDAPAGAE</sequence>
<dbReference type="SMART" id="SM00360">
    <property type="entry name" value="RRM"/>
    <property type="match status" value="1"/>
</dbReference>
<dbReference type="AlphaFoldDB" id="A0A7M7MEH3"/>
<dbReference type="InterPro" id="IPR000504">
    <property type="entry name" value="RRM_dom"/>
</dbReference>
<dbReference type="PROSITE" id="PS50102">
    <property type="entry name" value="RRM"/>
    <property type="match status" value="1"/>
</dbReference>
<dbReference type="InterPro" id="IPR036390">
    <property type="entry name" value="WH_DNA-bd_sf"/>
</dbReference>
<dbReference type="InterPro" id="IPR014886">
    <property type="entry name" value="La_xRRM"/>
</dbReference>
<dbReference type="InterPro" id="IPR045180">
    <property type="entry name" value="La_dom_prot"/>
</dbReference>
<dbReference type="InterPro" id="IPR006630">
    <property type="entry name" value="La_HTH"/>
</dbReference>
<proteinExistence type="predicted"/>
<dbReference type="GO" id="GO:0010494">
    <property type="term" value="C:cytoplasmic stress granule"/>
    <property type="evidence" value="ECO:0007669"/>
    <property type="project" value="TreeGrafter"/>
</dbReference>
<dbReference type="GO" id="GO:0008033">
    <property type="term" value="P:tRNA processing"/>
    <property type="evidence" value="ECO:0007669"/>
    <property type="project" value="TreeGrafter"/>
</dbReference>
<dbReference type="Pfam" id="PF00076">
    <property type="entry name" value="RRM_1"/>
    <property type="match status" value="1"/>
</dbReference>
<organism evidence="9 10">
    <name type="scientific">Varroa destructor</name>
    <name type="common">Honeybee mite</name>
    <dbReference type="NCBI Taxonomy" id="109461"/>
    <lineage>
        <taxon>Eukaryota</taxon>
        <taxon>Metazoa</taxon>
        <taxon>Ecdysozoa</taxon>
        <taxon>Arthropoda</taxon>
        <taxon>Chelicerata</taxon>
        <taxon>Arachnida</taxon>
        <taxon>Acari</taxon>
        <taxon>Parasitiformes</taxon>
        <taxon>Mesostigmata</taxon>
        <taxon>Gamasina</taxon>
        <taxon>Dermanyssoidea</taxon>
        <taxon>Varroidae</taxon>
        <taxon>Varroa</taxon>
    </lineage>
</organism>
<reference evidence="9" key="1">
    <citation type="submission" date="2021-01" db="UniProtKB">
        <authorList>
            <consortium name="EnsemblMetazoa"/>
        </authorList>
    </citation>
    <scope>IDENTIFICATION</scope>
</reference>
<evidence type="ECO:0000256" key="4">
    <source>
        <dbReference type="PROSITE-ProRule" id="PRU00332"/>
    </source>
</evidence>
<keyword evidence="3" id="KW-0539">Nucleus</keyword>
<dbReference type="Pfam" id="PF08777">
    <property type="entry name" value="RRM_3"/>
    <property type="match status" value="1"/>
</dbReference>
<evidence type="ECO:0000313" key="10">
    <source>
        <dbReference type="Proteomes" id="UP000594260"/>
    </source>
</evidence>
<dbReference type="GO" id="GO:0045727">
    <property type="term" value="P:positive regulation of translation"/>
    <property type="evidence" value="ECO:0007669"/>
    <property type="project" value="TreeGrafter"/>
</dbReference>
<feature type="compositionally biased region" description="Polar residues" evidence="5">
    <location>
        <begin position="373"/>
        <end position="385"/>
    </location>
</feature>
<dbReference type="InterPro" id="IPR002344">
    <property type="entry name" value="Lupus_La"/>
</dbReference>
<evidence type="ECO:0000313" key="9">
    <source>
        <dbReference type="EnsemblMetazoa" id="XP_022670499"/>
    </source>
</evidence>
<dbReference type="GO" id="GO:1990904">
    <property type="term" value="C:ribonucleoprotein complex"/>
    <property type="evidence" value="ECO:0007669"/>
    <property type="project" value="UniProtKB-UniRule"/>
</dbReference>
<dbReference type="SMART" id="SM00715">
    <property type="entry name" value="LA"/>
    <property type="match status" value="1"/>
</dbReference>
<feature type="compositionally biased region" description="Low complexity" evidence="5">
    <location>
        <begin position="395"/>
        <end position="406"/>
    </location>
</feature>
<dbReference type="FunCoup" id="A0A7M7MEH3">
    <property type="interactions" value="2360"/>
</dbReference>
<evidence type="ECO:0000259" key="6">
    <source>
        <dbReference type="PROSITE" id="PS50102"/>
    </source>
</evidence>
<dbReference type="InterPro" id="IPR035979">
    <property type="entry name" value="RBD_domain_sf"/>
</dbReference>
<dbReference type="Proteomes" id="UP000594260">
    <property type="component" value="Unplaced"/>
</dbReference>
<dbReference type="GO" id="GO:0003729">
    <property type="term" value="F:mRNA binding"/>
    <property type="evidence" value="ECO:0007669"/>
    <property type="project" value="TreeGrafter"/>
</dbReference>
<name>A0A7M7MEH3_VARDE</name>
<dbReference type="OMA" id="QFERSIY"/>
<evidence type="ECO:0000256" key="2">
    <source>
        <dbReference type="ARBA" id="ARBA00022884"/>
    </source>
</evidence>
<dbReference type="PROSITE" id="PS50961">
    <property type="entry name" value="HTH_LA"/>
    <property type="match status" value="1"/>
</dbReference>
<dbReference type="Pfam" id="PF05383">
    <property type="entry name" value="La"/>
    <property type="match status" value="1"/>
</dbReference>
<dbReference type="CDD" id="cd08028">
    <property type="entry name" value="LARP_3"/>
    <property type="match status" value="1"/>
</dbReference>
<dbReference type="RefSeq" id="XP_022670499.1">
    <property type="nucleotide sequence ID" value="XM_022814764.1"/>
</dbReference>
<dbReference type="Gene3D" id="1.10.10.10">
    <property type="entry name" value="Winged helix-like DNA-binding domain superfamily/Winged helix DNA-binding domain"/>
    <property type="match status" value="1"/>
</dbReference>
<evidence type="ECO:0000256" key="5">
    <source>
        <dbReference type="SAM" id="MobiDB-lite"/>
    </source>
</evidence>
<dbReference type="CDD" id="cd12291">
    <property type="entry name" value="RRM1_La"/>
    <property type="match status" value="1"/>
</dbReference>
<feature type="compositionally biased region" description="Polar residues" evidence="5">
    <location>
        <begin position="413"/>
        <end position="426"/>
    </location>
</feature>
<feature type="domain" description="HTH La-type RNA-binding" evidence="7">
    <location>
        <begin position="13"/>
        <end position="105"/>
    </location>
</feature>
<feature type="domain" description="XRRM" evidence="8">
    <location>
        <begin position="234"/>
        <end position="373"/>
    </location>
</feature>
<dbReference type="Gene3D" id="3.30.70.330">
    <property type="match status" value="2"/>
</dbReference>
<evidence type="ECO:0008006" key="11">
    <source>
        <dbReference type="Google" id="ProtNLM"/>
    </source>
</evidence>
<dbReference type="SUPFAM" id="SSF46785">
    <property type="entry name" value="Winged helix' DNA-binding domain"/>
    <property type="match status" value="1"/>
</dbReference>
<keyword evidence="2 4" id="KW-0694">RNA-binding</keyword>
<dbReference type="PANTHER" id="PTHR22792:SF166">
    <property type="entry name" value="LUPUS LA PROTEIN HOMOLOG"/>
    <property type="match status" value="1"/>
</dbReference>
<dbReference type="InterPro" id="IPR036388">
    <property type="entry name" value="WH-like_DNA-bd_sf"/>
</dbReference>
<dbReference type="GO" id="GO:0005634">
    <property type="term" value="C:nucleus"/>
    <property type="evidence" value="ECO:0007669"/>
    <property type="project" value="UniProtKB-SubCell"/>
</dbReference>
<evidence type="ECO:0000259" key="7">
    <source>
        <dbReference type="PROSITE" id="PS50961"/>
    </source>
</evidence>
<keyword evidence="10" id="KW-1185">Reference proteome</keyword>
<accession>A0A7M7MEH3</accession>
<dbReference type="PROSITE" id="PS51939">
    <property type="entry name" value="XRRM"/>
    <property type="match status" value="1"/>
</dbReference>
<evidence type="ECO:0000256" key="1">
    <source>
        <dbReference type="ARBA" id="ARBA00004123"/>
    </source>
</evidence>
<dbReference type="OrthoDB" id="439993at2759"/>
<dbReference type="InterPro" id="IPR012677">
    <property type="entry name" value="Nucleotide-bd_a/b_plait_sf"/>
</dbReference>
<dbReference type="InParanoid" id="A0A7M7MEH3"/>
<dbReference type="PRINTS" id="PR00302">
    <property type="entry name" value="LUPUSLA"/>
</dbReference>
<dbReference type="GeneID" id="111254182"/>
<evidence type="ECO:0000256" key="3">
    <source>
        <dbReference type="ARBA" id="ARBA00023242"/>
    </source>
</evidence>
<comment type="subcellular location">
    <subcellularLocation>
        <location evidence="1">Nucleus</location>
    </subcellularLocation>
</comment>
<dbReference type="EnsemblMetazoa" id="XM_022814764">
    <property type="protein sequence ID" value="XP_022670499"/>
    <property type="gene ID" value="LOC111254182"/>
</dbReference>
<dbReference type="GO" id="GO:0005829">
    <property type="term" value="C:cytosol"/>
    <property type="evidence" value="ECO:0007669"/>
    <property type="project" value="TreeGrafter"/>
</dbReference>
<protein>
    <recommendedName>
        <fullName evidence="11">Lupus La protein</fullName>
    </recommendedName>
</protein>
<feature type="region of interest" description="Disordered" evidence="5">
    <location>
        <begin position="333"/>
        <end position="438"/>
    </location>
</feature>
<feature type="domain" description="RRM" evidence="6">
    <location>
        <begin position="114"/>
        <end position="190"/>
    </location>
</feature>
<dbReference type="KEGG" id="vde:111254182"/>
<feature type="region of interest" description="Disordered" evidence="5">
    <location>
        <begin position="194"/>
        <end position="219"/>
    </location>
</feature>
<evidence type="ECO:0000259" key="8">
    <source>
        <dbReference type="PROSITE" id="PS51939"/>
    </source>
</evidence>